<evidence type="ECO:0000313" key="2">
    <source>
        <dbReference type="Proteomes" id="UP001218218"/>
    </source>
</evidence>
<dbReference type="InterPro" id="IPR029058">
    <property type="entry name" value="AB_hydrolase_fold"/>
</dbReference>
<dbReference type="SUPFAM" id="SSF53474">
    <property type="entry name" value="alpha/beta-Hydrolases"/>
    <property type="match status" value="1"/>
</dbReference>
<keyword evidence="2" id="KW-1185">Reference proteome</keyword>
<reference evidence="1" key="1">
    <citation type="submission" date="2023-03" db="EMBL/GenBank/DDBJ databases">
        <title>Massive genome expansion in bonnet fungi (Mycena s.s.) driven by repeated elements and novel gene families across ecological guilds.</title>
        <authorList>
            <consortium name="Lawrence Berkeley National Laboratory"/>
            <person name="Harder C.B."/>
            <person name="Miyauchi S."/>
            <person name="Viragh M."/>
            <person name="Kuo A."/>
            <person name="Thoen E."/>
            <person name="Andreopoulos B."/>
            <person name="Lu D."/>
            <person name="Skrede I."/>
            <person name="Drula E."/>
            <person name="Henrissat B."/>
            <person name="Morin E."/>
            <person name="Kohler A."/>
            <person name="Barry K."/>
            <person name="LaButti K."/>
            <person name="Morin E."/>
            <person name="Salamov A."/>
            <person name="Lipzen A."/>
            <person name="Mereny Z."/>
            <person name="Hegedus B."/>
            <person name="Baldrian P."/>
            <person name="Stursova M."/>
            <person name="Weitz H."/>
            <person name="Taylor A."/>
            <person name="Grigoriev I.V."/>
            <person name="Nagy L.G."/>
            <person name="Martin F."/>
            <person name="Kauserud H."/>
        </authorList>
    </citation>
    <scope>NUCLEOTIDE SEQUENCE</scope>
    <source>
        <strain evidence="1">CBHHK002</strain>
    </source>
</reference>
<name>A0AAD7ENL2_9AGAR</name>
<gene>
    <name evidence="1" type="ORF">DFH08DRAFT_915709</name>
</gene>
<dbReference type="EMBL" id="JARIHO010000027">
    <property type="protein sequence ID" value="KAJ7339789.1"/>
    <property type="molecule type" value="Genomic_DNA"/>
</dbReference>
<accession>A0AAD7ENL2</accession>
<sequence>MPVSPPNIVEGEVKIQVLVVGKPCKMWYRIVGDLPSPKSHHPLIALQGGPEKNRDVTFWMEQLFLDELDNLLCHLKVKENYNLLASHHASKQPLGLKCLILASAPPDIGLWVECQNTLWTELPQNIQDILNKNEEGLGHYQANCGVQGGVFYSCFLCRIHPLHEPLAEGFDWIEKDPTNWSIISDAHTINVLTLLLNGRYNEACNLVFAPFFREIPCIKWVTFAESSHVLNFEEQERCMEIVGSFLIDEPENIAQTSYLPSTLLKLETREYLATHFYEAI</sequence>
<dbReference type="AlphaFoldDB" id="A0AAD7ENL2"/>
<protein>
    <submittedName>
        <fullName evidence="1">Uncharacterized protein</fullName>
    </submittedName>
</protein>
<organism evidence="1 2">
    <name type="scientific">Mycena albidolilacea</name>
    <dbReference type="NCBI Taxonomy" id="1033008"/>
    <lineage>
        <taxon>Eukaryota</taxon>
        <taxon>Fungi</taxon>
        <taxon>Dikarya</taxon>
        <taxon>Basidiomycota</taxon>
        <taxon>Agaricomycotina</taxon>
        <taxon>Agaricomycetes</taxon>
        <taxon>Agaricomycetidae</taxon>
        <taxon>Agaricales</taxon>
        <taxon>Marasmiineae</taxon>
        <taxon>Mycenaceae</taxon>
        <taxon>Mycena</taxon>
    </lineage>
</organism>
<evidence type="ECO:0000313" key="1">
    <source>
        <dbReference type="EMBL" id="KAJ7339789.1"/>
    </source>
</evidence>
<proteinExistence type="predicted"/>
<comment type="caution">
    <text evidence="1">The sequence shown here is derived from an EMBL/GenBank/DDBJ whole genome shotgun (WGS) entry which is preliminary data.</text>
</comment>
<dbReference type="Gene3D" id="3.40.50.1820">
    <property type="entry name" value="alpha/beta hydrolase"/>
    <property type="match status" value="1"/>
</dbReference>
<dbReference type="Proteomes" id="UP001218218">
    <property type="component" value="Unassembled WGS sequence"/>
</dbReference>